<keyword evidence="4" id="KW-0808">Transferase</keyword>
<dbReference type="SUPFAM" id="SSF55874">
    <property type="entry name" value="ATPase domain of HSP90 chaperone/DNA topoisomerase II/histidine kinase"/>
    <property type="match status" value="1"/>
</dbReference>
<dbReference type="Pfam" id="PF02518">
    <property type="entry name" value="HATPase_c"/>
    <property type="match status" value="1"/>
</dbReference>
<evidence type="ECO:0000256" key="1">
    <source>
        <dbReference type="ARBA" id="ARBA00000085"/>
    </source>
</evidence>
<sequence length="450" mass="47134">MRERLRRVRLALAARPELADRIVCLTYLTIAAFMTGAYLVPTVIWYTHPPGSPTALLVALVSAVTGVLGTIALWWRRRRPVLVVGVMTALAIAALAVTGAPGATLVGLALALYALAAGWPPAPTWPTVVAAVTAITVTLMSLLSLDAFDVVAGLSQFGTAPDHPPGSWPTSTWTGHDRARLASDASRVLDSTMAAVLQLGAVAIGLGVRSRRQTRAALASQARAHAREREQGILMARVSERTSIAREVHDVVAHSISVMVALSDGAAVVAARSPEQAQTAMREASETGRAALADMQRVLSALEEPVPDPSDRTADLTALVSRFRTAGLPVTASGLDVEAPGPVVLATQRIVAEALTNALRHAPDAGRVLLRIARTRDAVEIEVLDDGAGQAAASAVDRTSGSGRGLIGIHERAAILGGRAEVGPMAAGGWRVAVRLPVDRSAEQRRREGQ</sequence>
<evidence type="ECO:0000259" key="10">
    <source>
        <dbReference type="PROSITE" id="PS50109"/>
    </source>
</evidence>
<dbReference type="RefSeq" id="WP_345217735.1">
    <property type="nucleotide sequence ID" value="NZ_BAABGN010000013.1"/>
</dbReference>
<dbReference type="PANTHER" id="PTHR24421:SF10">
    <property type="entry name" value="NITRATE_NITRITE SENSOR PROTEIN NARQ"/>
    <property type="match status" value="1"/>
</dbReference>
<dbReference type="InterPro" id="IPR050482">
    <property type="entry name" value="Sensor_HK_TwoCompSys"/>
</dbReference>
<evidence type="ECO:0000256" key="6">
    <source>
        <dbReference type="ARBA" id="ARBA00022777"/>
    </source>
</evidence>
<accession>A0ABP8LLI6</accession>
<evidence type="ECO:0000313" key="11">
    <source>
        <dbReference type="EMBL" id="GAA4430563.1"/>
    </source>
</evidence>
<feature type="transmembrane region" description="Helical" evidence="9">
    <location>
        <begin position="127"/>
        <end position="148"/>
    </location>
</feature>
<dbReference type="CDD" id="cd16917">
    <property type="entry name" value="HATPase_UhpB-NarQ-NarX-like"/>
    <property type="match status" value="1"/>
</dbReference>
<dbReference type="SMART" id="SM00387">
    <property type="entry name" value="HATPase_c"/>
    <property type="match status" value="1"/>
</dbReference>
<evidence type="ECO:0000256" key="8">
    <source>
        <dbReference type="ARBA" id="ARBA00023012"/>
    </source>
</evidence>
<dbReference type="InterPro" id="IPR005467">
    <property type="entry name" value="His_kinase_dom"/>
</dbReference>
<dbReference type="InterPro" id="IPR036259">
    <property type="entry name" value="MFS_trans_sf"/>
</dbReference>
<dbReference type="Proteomes" id="UP001500622">
    <property type="component" value="Unassembled WGS sequence"/>
</dbReference>
<comment type="caution">
    <text evidence="11">The sequence shown here is derived from an EMBL/GenBank/DDBJ whole genome shotgun (WGS) entry which is preliminary data.</text>
</comment>
<dbReference type="SUPFAM" id="SSF103473">
    <property type="entry name" value="MFS general substrate transporter"/>
    <property type="match status" value="1"/>
</dbReference>
<dbReference type="PANTHER" id="PTHR24421">
    <property type="entry name" value="NITRATE/NITRITE SENSOR PROTEIN NARX-RELATED"/>
    <property type="match status" value="1"/>
</dbReference>
<feature type="transmembrane region" description="Helical" evidence="9">
    <location>
        <begin position="21"/>
        <end position="48"/>
    </location>
</feature>
<reference evidence="12" key="1">
    <citation type="journal article" date="2019" name="Int. J. Syst. Evol. Microbiol.">
        <title>The Global Catalogue of Microorganisms (GCM) 10K type strain sequencing project: providing services to taxonomists for standard genome sequencing and annotation.</title>
        <authorList>
            <consortium name="The Broad Institute Genomics Platform"/>
            <consortium name="The Broad Institute Genome Sequencing Center for Infectious Disease"/>
            <person name="Wu L."/>
            <person name="Ma J."/>
        </authorList>
    </citation>
    <scope>NUCLEOTIDE SEQUENCE [LARGE SCALE GENOMIC DNA]</scope>
    <source>
        <strain evidence="12">JCM 17810</strain>
    </source>
</reference>
<name>A0ABP8LLI6_9MICO</name>
<feature type="transmembrane region" description="Helical" evidence="9">
    <location>
        <begin position="54"/>
        <end position="75"/>
    </location>
</feature>
<keyword evidence="5" id="KW-0547">Nucleotide-binding</keyword>
<protein>
    <recommendedName>
        <fullName evidence="2">histidine kinase</fullName>
        <ecNumber evidence="2">2.7.13.3</ecNumber>
    </recommendedName>
</protein>
<gene>
    <name evidence="11" type="ORF">GCM10023169_34100</name>
</gene>
<evidence type="ECO:0000313" key="12">
    <source>
        <dbReference type="Proteomes" id="UP001500622"/>
    </source>
</evidence>
<keyword evidence="3" id="KW-0597">Phosphoprotein</keyword>
<dbReference type="Pfam" id="PF07730">
    <property type="entry name" value="HisKA_3"/>
    <property type="match status" value="1"/>
</dbReference>
<dbReference type="EC" id="2.7.13.3" evidence="2"/>
<proteinExistence type="predicted"/>
<keyword evidence="12" id="KW-1185">Reference proteome</keyword>
<keyword evidence="8" id="KW-0902">Two-component regulatory system</keyword>
<keyword evidence="7" id="KW-0067">ATP-binding</keyword>
<dbReference type="EMBL" id="BAABGN010000013">
    <property type="protein sequence ID" value="GAA4430563.1"/>
    <property type="molecule type" value="Genomic_DNA"/>
</dbReference>
<dbReference type="Gene3D" id="3.30.565.10">
    <property type="entry name" value="Histidine kinase-like ATPase, C-terminal domain"/>
    <property type="match status" value="1"/>
</dbReference>
<keyword evidence="9" id="KW-0812">Transmembrane</keyword>
<evidence type="ECO:0000256" key="4">
    <source>
        <dbReference type="ARBA" id="ARBA00022679"/>
    </source>
</evidence>
<evidence type="ECO:0000256" key="3">
    <source>
        <dbReference type="ARBA" id="ARBA00022553"/>
    </source>
</evidence>
<evidence type="ECO:0000256" key="2">
    <source>
        <dbReference type="ARBA" id="ARBA00012438"/>
    </source>
</evidence>
<evidence type="ECO:0000256" key="7">
    <source>
        <dbReference type="ARBA" id="ARBA00022840"/>
    </source>
</evidence>
<feature type="transmembrane region" description="Helical" evidence="9">
    <location>
        <begin position="82"/>
        <end position="115"/>
    </location>
</feature>
<comment type="catalytic activity">
    <reaction evidence="1">
        <text>ATP + protein L-histidine = ADP + protein N-phospho-L-histidine.</text>
        <dbReference type="EC" id="2.7.13.3"/>
    </reaction>
</comment>
<keyword evidence="9" id="KW-1133">Transmembrane helix</keyword>
<dbReference type="Gene3D" id="1.20.5.1930">
    <property type="match status" value="1"/>
</dbReference>
<dbReference type="PROSITE" id="PS50109">
    <property type="entry name" value="HIS_KIN"/>
    <property type="match status" value="1"/>
</dbReference>
<keyword evidence="6" id="KW-0418">Kinase</keyword>
<dbReference type="InterPro" id="IPR036890">
    <property type="entry name" value="HATPase_C_sf"/>
</dbReference>
<evidence type="ECO:0000256" key="5">
    <source>
        <dbReference type="ARBA" id="ARBA00022741"/>
    </source>
</evidence>
<feature type="domain" description="Histidine kinase" evidence="10">
    <location>
        <begin position="348"/>
        <end position="440"/>
    </location>
</feature>
<dbReference type="InterPro" id="IPR003594">
    <property type="entry name" value="HATPase_dom"/>
</dbReference>
<organism evidence="11 12">
    <name type="scientific">Georgenia halophila</name>
    <dbReference type="NCBI Taxonomy" id="620889"/>
    <lineage>
        <taxon>Bacteria</taxon>
        <taxon>Bacillati</taxon>
        <taxon>Actinomycetota</taxon>
        <taxon>Actinomycetes</taxon>
        <taxon>Micrococcales</taxon>
        <taxon>Bogoriellaceae</taxon>
        <taxon>Georgenia</taxon>
    </lineage>
</organism>
<keyword evidence="9" id="KW-0472">Membrane</keyword>
<evidence type="ECO:0000256" key="9">
    <source>
        <dbReference type="SAM" id="Phobius"/>
    </source>
</evidence>
<dbReference type="InterPro" id="IPR011712">
    <property type="entry name" value="Sig_transdc_His_kin_sub3_dim/P"/>
</dbReference>